<dbReference type="Pfam" id="PF00005">
    <property type="entry name" value="ABC_tran"/>
    <property type="match status" value="1"/>
</dbReference>
<dbReference type="InterPro" id="IPR011527">
    <property type="entry name" value="ABC1_TM_dom"/>
</dbReference>
<name>A0A934IVU9_9BACL</name>
<feature type="transmembrane region" description="Helical" evidence="10">
    <location>
        <begin position="70"/>
        <end position="93"/>
    </location>
</feature>
<comment type="caution">
    <text evidence="13">The sequence shown here is derived from an EMBL/GenBank/DDBJ whole genome shotgun (WGS) entry which is preliminary data.</text>
</comment>
<evidence type="ECO:0000256" key="1">
    <source>
        <dbReference type="ARBA" id="ARBA00004651"/>
    </source>
</evidence>
<dbReference type="InterPro" id="IPR003593">
    <property type="entry name" value="AAA+_ATPase"/>
</dbReference>
<feature type="transmembrane region" description="Helical" evidence="10">
    <location>
        <begin position="21"/>
        <end position="50"/>
    </location>
</feature>
<keyword evidence="14" id="KW-1185">Reference proteome</keyword>
<comment type="subcellular location">
    <subcellularLocation>
        <location evidence="1">Cell membrane</location>
        <topology evidence="1">Multi-pass membrane protein</topology>
    </subcellularLocation>
</comment>
<dbReference type="SMART" id="SM00382">
    <property type="entry name" value="AAA"/>
    <property type="match status" value="1"/>
</dbReference>
<dbReference type="RefSeq" id="WP_199017755.1">
    <property type="nucleotide sequence ID" value="NZ_JAELUP010000005.1"/>
</dbReference>
<evidence type="ECO:0000313" key="13">
    <source>
        <dbReference type="EMBL" id="MBJ6360242.1"/>
    </source>
</evidence>
<reference evidence="13" key="1">
    <citation type="submission" date="2020-12" db="EMBL/GenBank/DDBJ databases">
        <authorList>
            <person name="Huq M.A."/>
        </authorList>
    </citation>
    <scope>NUCLEOTIDE SEQUENCE</scope>
    <source>
        <strain evidence="13">MAHUQ-46</strain>
    </source>
</reference>
<dbReference type="PROSITE" id="PS50929">
    <property type="entry name" value="ABC_TM1F"/>
    <property type="match status" value="1"/>
</dbReference>
<dbReference type="Pfam" id="PF00664">
    <property type="entry name" value="ABC_membrane"/>
    <property type="match status" value="1"/>
</dbReference>
<organism evidence="13 14">
    <name type="scientific">Paenibacillus roseus</name>
    <dbReference type="NCBI Taxonomy" id="2798579"/>
    <lineage>
        <taxon>Bacteria</taxon>
        <taxon>Bacillati</taxon>
        <taxon>Bacillota</taxon>
        <taxon>Bacilli</taxon>
        <taxon>Bacillales</taxon>
        <taxon>Paenibacillaceae</taxon>
        <taxon>Paenibacillus</taxon>
    </lineage>
</organism>
<dbReference type="EMBL" id="JAELUP010000005">
    <property type="protein sequence ID" value="MBJ6360242.1"/>
    <property type="molecule type" value="Genomic_DNA"/>
</dbReference>
<dbReference type="InterPro" id="IPR039421">
    <property type="entry name" value="Type_1_exporter"/>
</dbReference>
<dbReference type="GO" id="GO:0005524">
    <property type="term" value="F:ATP binding"/>
    <property type="evidence" value="ECO:0007669"/>
    <property type="project" value="UniProtKB-KW"/>
</dbReference>
<keyword evidence="6" id="KW-0788">Thiol protease</keyword>
<accession>A0A934IVU9</accession>
<dbReference type="PROSITE" id="PS00211">
    <property type="entry name" value="ABC_TRANSPORTER_1"/>
    <property type="match status" value="1"/>
</dbReference>
<dbReference type="InterPro" id="IPR003439">
    <property type="entry name" value="ABC_transporter-like_ATP-bd"/>
</dbReference>
<dbReference type="FunFam" id="3.40.50.300:FF:000299">
    <property type="entry name" value="ABC transporter ATP-binding protein/permease"/>
    <property type="match status" value="1"/>
</dbReference>
<keyword evidence="4 10" id="KW-0812">Transmembrane</keyword>
<keyword evidence="5" id="KW-0547">Nucleotide-binding</keyword>
<proteinExistence type="predicted"/>
<dbReference type="Proteomes" id="UP000640274">
    <property type="component" value="Unassembled WGS sequence"/>
</dbReference>
<evidence type="ECO:0000256" key="7">
    <source>
        <dbReference type="ARBA" id="ARBA00022840"/>
    </source>
</evidence>
<dbReference type="SUPFAM" id="SSF90123">
    <property type="entry name" value="ABC transporter transmembrane region"/>
    <property type="match status" value="1"/>
</dbReference>
<keyword evidence="3" id="KW-1003">Cell membrane</keyword>
<keyword evidence="6" id="KW-0645">Protease</keyword>
<evidence type="ECO:0000256" key="10">
    <source>
        <dbReference type="SAM" id="Phobius"/>
    </source>
</evidence>
<dbReference type="InterPro" id="IPR017871">
    <property type="entry name" value="ABC_transporter-like_CS"/>
</dbReference>
<feature type="transmembrane region" description="Helical" evidence="10">
    <location>
        <begin position="180"/>
        <end position="197"/>
    </location>
</feature>
<dbReference type="Gene3D" id="3.40.50.300">
    <property type="entry name" value="P-loop containing nucleotide triphosphate hydrolases"/>
    <property type="match status" value="1"/>
</dbReference>
<feature type="transmembrane region" description="Helical" evidence="10">
    <location>
        <begin position="153"/>
        <end position="174"/>
    </location>
</feature>
<dbReference type="GO" id="GO:0008234">
    <property type="term" value="F:cysteine-type peptidase activity"/>
    <property type="evidence" value="ECO:0007669"/>
    <property type="project" value="UniProtKB-KW"/>
</dbReference>
<dbReference type="PROSITE" id="PS50893">
    <property type="entry name" value="ABC_TRANSPORTER_2"/>
    <property type="match status" value="1"/>
</dbReference>
<dbReference type="GO" id="GO:0034040">
    <property type="term" value="F:ATPase-coupled lipid transmembrane transporter activity"/>
    <property type="evidence" value="ECO:0007669"/>
    <property type="project" value="TreeGrafter"/>
</dbReference>
<evidence type="ECO:0000256" key="4">
    <source>
        <dbReference type="ARBA" id="ARBA00022692"/>
    </source>
</evidence>
<dbReference type="SUPFAM" id="SSF52540">
    <property type="entry name" value="P-loop containing nucleoside triphosphate hydrolases"/>
    <property type="match status" value="1"/>
</dbReference>
<dbReference type="PANTHER" id="PTHR24221">
    <property type="entry name" value="ATP-BINDING CASSETTE SUB-FAMILY B"/>
    <property type="match status" value="1"/>
</dbReference>
<evidence type="ECO:0000259" key="12">
    <source>
        <dbReference type="PROSITE" id="PS50929"/>
    </source>
</evidence>
<protein>
    <submittedName>
        <fullName evidence="13">ABC transporter ATP-binding protein</fullName>
    </submittedName>
</protein>
<feature type="domain" description="ABC transmembrane type-1" evidence="12">
    <location>
        <begin position="23"/>
        <end position="318"/>
    </location>
</feature>
<evidence type="ECO:0000259" key="11">
    <source>
        <dbReference type="PROSITE" id="PS50893"/>
    </source>
</evidence>
<feature type="domain" description="ABC transporter" evidence="11">
    <location>
        <begin position="358"/>
        <end position="594"/>
    </location>
</feature>
<dbReference type="GO" id="GO:0140359">
    <property type="term" value="F:ABC-type transporter activity"/>
    <property type="evidence" value="ECO:0007669"/>
    <property type="project" value="InterPro"/>
</dbReference>
<evidence type="ECO:0000256" key="5">
    <source>
        <dbReference type="ARBA" id="ARBA00022741"/>
    </source>
</evidence>
<evidence type="ECO:0000256" key="8">
    <source>
        <dbReference type="ARBA" id="ARBA00022989"/>
    </source>
</evidence>
<evidence type="ECO:0000256" key="2">
    <source>
        <dbReference type="ARBA" id="ARBA00022448"/>
    </source>
</evidence>
<keyword evidence="7 13" id="KW-0067">ATP-binding</keyword>
<dbReference type="AlphaFoldDB" id="A0A934IVU9"/>
<evidence type="ECO:0000313" key="14">
    <source>
        <dbReference type="Proteomes" id="UP000640274"/>
    </source>
</evidence>
<evidence type="ECO:0000256" key="9">
    <source>
        <dbReference type="ARBA" id="ARBA00023136"/>
    </source>
</evidence>
<keyword evidence="8 10" id="KW-1133">Transmembrane helix</keyword>
<keyword evidence="9 10" id="KW-0472">Membrane</keyword>
<dbReference type="GO" id="GO:0005886">
    <property type="term" value="C:plasma membrane"/>
    <property type="evidence" value="ECO:0007669"/>
    <property type="project" value="UniProtKB-SubCell"/>
</dbReference>
<dbReference type="PANTHER" id="PTHR24221:SF654">
    <property type="entry name" value="ATP-BINDING CASSETTE SUB-FAMILY B MEMBER 6"/>
    <property type="match status" value="1"/>
</dbReference>
<dbReference type="Gene3D" id="1.20.1560.10">
    <property type="entry name" value="ABC transporter type 1, transmembrane domain"/>
    <property type="match status" value="1"/>
</dbReference>
<keyword evidence="2" id="KW-0813">Transport</keyword>
<evidence type="ECO:0000256" key="6">
    <source>
        <dbReference type="ARBA" id="ARBA00022807"/>
    </source>
</evidence>
<evidence type="ECO:0000256" key="3">
    <source>
        <dbReference type="ARBA" id="ARBA00022475"/>
    </source>
</evidence>
<dbReference type="GO" id="GO:0016887">
    <property type="term" value="F:ATP hydrolysis activity"/>
    <property type="evidence" value="ECO:0007669"/>
    <property type="project" value="InterPro"/>
</dbReference>
<feature type="transmembrane region" description="Helical" evidence="10">
    <location>
        <begin position="264"/>
        <end position="282"/>
    </location>
</feature>
<sequence length="603" mass="67717">MKPILLYFKKLHVFAGARLYVNMLLGLLISFFDSLGILLILPMLSLIGFADSTVTQLPIISDLLKPLVSLPASLSLPLVLGLYVTILTLTGLLQRNQSVVSVGIHQGFIRFLRLDTYRTLIESDWSFFLKKRSSDFQHILTSELARVSQGTQLFLSLVQALIFTVIQIALAFLLSPILTVMVLVSGLLLAAFARRFVGRAKQLGNRTSELSQNYFLGINEHFHGMKEMKSNRMEQSHLNWFQELCVRMEQNMVQFTRLQATTQVYYRLASAALIAVFVYVSLQVFHVQTGQMLLIVLILGRLWPRFSSIQSNVEQIYSSIPAFNSVMKLKAECEAARELNLQSQALQNIEPLPLEEALECRNVYFRYNRNEGTCALRNINLRIPSGSLTAIVGKSGAGKSTLIDMLMGMIQPERGEVVVDGKQLTPERLTAFRASVSYVSQDPFLFHATIRENMLLVKPEATETEIWDALRFSASDEFVQQLPQGLDTVLGDRGIRLSGGERQRIVLARAILRQPSILILDEATSALDLENEAKIRTAIDQLKGKMTIIVIAHRLSTIRNADQVLVMEQGELIQQGGYQQLSSDSKGRFSKLLHMQADQTLQP</sequence>
<gene>
    <name evidence="13" type="ORF">JFN88_02760</name>
</gene>
<dbReference type="InterPro" id="IPR036640">
    <property type="entry name" value="ABC1_TM_sf"/>
</dbReference>
<dbReference type="InterPro" id="IPR027417">
    <property type="entry name" value="P-loop_NTPase"/>
</dbReference>
<keyword evidence="6" id="KW-0378">Hydrolase</keyword>